<dbReference type="PANTHER" id="PTHR34049">
    <property type="entry name" value="F-BOX PROTEIN SKIP27"/>
    <property type="match status" value="1"/>
</dbReference>
<dbReference type="PROSITE" id="PS50181">
    <property type="entry name" value="FBOX"/>
    <property type="match status" value="1"/>
</dbReference>
<dbReference type="InterPro" id="IPR001810">
    <property type="entry name" value="F-box_dom"/>
</dbReference>
<dbReference type="PANTHER" id="PTHR34049:SF1">
    <property type="entry name" value="F-BOX PROTEIN SKIP27"/>
    <property type="match status" value="1"/>
</dbReference>
<dbReference type="EMBL" id="KZ305055">
    <property type="protein sequence ID" value="PIA34362.1"/>
    <property type="molecule type" value="Genomic_DNA"/>
</dbReference>
<organism evidence="2 3">
    <name type="scientific">Aquilegia coerulea</name>
    <name type="common">Rocky mountain columbine</name>
    <dbReference type="NCBI Taxonomy" id="218851"/>
    <lineage>
        <taxon>Eukaryota</taxon>
        <taxon>Viridiplantae</taxon>
        <taxon>Streptophyta</taxon>
        <taxon>Embryophyta</taxon>
        <taxon>Tracheophyta</taxon>
        <taxon>Spermatophyta</taxon>
        <taxon>Magnoliopsida</taxon>
        <taxon>Ranunculales</taxon>
        <taxon>Ranunculaceae</taxon>
        <taxon>Thalictroideae</taxon>
        <taxon>Aquilegia</taxon>
    </lineage>
</organism>
<evidence type="ECO:0000259" key="1">
    <source>
        <dbReference type="PROSITE" id="PS50181"/>
    </source>
</evidence>
<accession>A0A2G5CSU9</accession>
<dbReference type="FunCoup" id="A0A2G5CSU9">
    <property type="interactions" value="117"/>
</dbReference>
<dbReference type="Proteomes" id="UP000230069">
    <property type="component" value="Unassembled WGS sequence"/>
</dbReference>
<dbReference type="OrthoDB" id="786450at2759"/>
<gene>
    <name evidence="2" type="ORF">AQUCO_03800160v1</name>
</gene>
<sequence>MVLKKNLRSKLKYDCWNDLDFDLDDIEKELGVVRYMGALGRKRVEPLPRSSPFKTPLKRQCSVKPNSEKSLLEALPQDILVRIVCGVEHEDLGRLLLVSKSIQEATLIAKGWHFAYRTPSSKTATLRSFSDVEDSNFDNNPILNAPKQGKGHWSRTKGKNISDISVALFRSPEGDQFSRFG</sequence>
<name>A0A2G5CSU9_AQUCA</name>
<evidence type="ECO:0000313" key="2">
    <source>
        <dbReference type="EMBL" id="PIA34362.1"/>
    </source>
</evidence>
<dbReference type="AlphaFoldDB" id="A0A2G5CSU9"/>
<dbReference type="InParanoid" id="A0A2G5CSU9"/>
<dbReference type="SUPFAM" id="SSF81383">
    <property type="entry name" value="F-box domain"/>
    <property type="match status" value="1"/>
</dbReference>
<feature type="domain" description="F-box" evidence="1">
    <location>
        <begin position="69"/>
        <end position="119"/>
    </location>
</feature>
<evidence type="ECO:0000313" key="3">
    <source>
        <dbReference type="Proteomes" id="UP000230069"/>
    </source>
</evidence>
<protein>
    <recommendedName>
        <fullName evidence="1">F-box domain-containing protein</fullName>
    </recommendedName>
</protein>
<keyword evidence="3" id="KW-1185">Reference proteome</keyword>
<reference evidence="2 3" key="1">
    <citation type="submission" date="2017-09" db="EMBL/GenBank/DDBJ databases">
        <title>WGS assembly of Aquilegia coerulea Goldsmith.</title>
        <authorList>
            <person name="Hodges S."/>
            <person name="Kramer E."/>
            <person name="Nordborg M."/>
            <person name="Tomkins J."/>
            <person name="Borevitz J."/>
            <person name="Derieg N."/>
            <person name="Yan J."/>
            <person name="Mihaltcheva S."/>
            <person name="Hayes R.D."/>
            <person name="Rokhsar D."/>
        </authorList>
    </citation>
    <scope>NUCLEOTIDE SEQUENCE [LARGE SCALE GENOMIC DNA]</scope>
    <source>
        <strain evidence="3">cv. Goldsmith</strain>
    </source>
</reference>
<proteinExistence type="predicted"/>
<dbReference type="InterPro" id="IPR045286">
    <property type="entry name" value="FBS1-like"/>
</dbReference>
<dbReference type="STRING" id="218851.A0A2G5CSU9"/>
<dbReference type="InterPro" id="IPR036047">
    <property type="entry name" value="F-box-like_dom_sf"/>
</dbReference>